<dbReference type="SMART" id="SM00922">
    <property type="entry name" value="MR_MLE"/>
    <property type="match status" value="1"/>
</dbReference>
<dbReference type="PANTHER" id="PTHR48080:SF2">
    <property type="entry name" value="D-GALACTONATE DEHYDRATASE"/>
    <property type="match status" value="1"/>
</dbReference>
<dbReference type="InterPro" id="IPR034593">
    <property type="entry name" value="DgoD-like"/>
</dbReference>
<dbReference type="GO" id="GO:0016829">
    <property type="term" value="F:lyase activity"/>
    <property type="evidence" value="ECO:0007669"/>
    <property type="project" value="UniProtKB-KW"/>
</dbReference>
<protein>
    <submittedName>
        <fullName evidence="3">Galactonate dehydratase</fullName>
    </submittedName>
</protein>
<dbReference type="InterPro" id="IPR018110">
    <property type="entry name" value="Mandel_Rmase/mucon_lact_enz_CS"/>
</dbReference>
<comment type="caution">
    <text evidence="3">The sequence shown here is derived from an EMBL/GenBank/DDBJ whole genome shotgun (WGS) entry which is preliminary data.</text>
</comment>
<dbReference type="InterPro" id="IPR036849">
    <property type="entry name" value="Enolase-like_C_sf"/>
</dbReference>
<dbReference type="InterPro" id="IPR013342">
    <property type="entry name" value="Mandelate_racemase_C"/>
</dbReference>
<dbReference type="PANTHER" id="PTHR48080">
    <property type="entry name" value="D-GALACTONATE DEHYDRATASE-RELATED"/>
    <property type="match status" value="1"/>
</dbReference>
<dbReference type="SFLD" id="SFLDS00001">
    <property type="entry name" value="Enolase"/>
    <property type="match status" value="1"/>
</dbReference>
<name>A0A543A1C9_9ACTN</name>
<organism evidence="3 4">
    <name type="scientific">Nocardioides albertanoniae</name>
    <dbReference type="NCBI Taxonomy" id="1175486"/>
    <lineage>
        <taxon>Bacteria</taxon>
        <taxon>Bacillati</taxon>
        <taxon>Actinomycetota</taxon>
        <taxon>Actinomycetes</taxon>
        <taxon>Propionibacteriales</taxon>
        <taxon>Nocardioidaceae</taxon>
        <taxon>Nocardioides</taxon>
    </lineage>
</organism>
<dbReference type="AlphaFoldDB" id="A0A543A1C9"/>
<dbReference type="SFLD" id="SFLDG00179">
    <property type="entry name" value="mandelate_racemase"/>
    <property type="match status" value="1"/>
</dbReference>
<dbReference type="Pfam" id="PF02746">
    <property type="entry name" value="MR_MLE_N"/>
    <property type="match status" value="1"/>
</dbReference>
<evidence type="ECO:0000259" key="2">
    <source>
        <dbReference type="SMART" id="SM00922"/>
    </source>
</evidence>
<dbReference type="InterPro" id="IPR029017">
    <property type="entry name" value="Enolase-like_N"/>
</dbReference>
<dbReference type="Pfam" id="PF13378">
    <property type="entry name" value="MR_MLE_C"/>
    <property type="match status" value="1"/>
</dbReference>
<dbReference type="Gene3D" id="3.20.20.120">
    <property type="entry name" value="Enolase-like C-terminal domain"/>
    <property type="match status" value="1"/>
</dbReference>
<dbReference type="GO" id="GO:0009063">
    <property type="term" value="P:amino acid catabolic process"/>
    <property type="evidence" value="ECO:0007669"/>
    <property type="project" value="InterPro"/>
</dbReference>
<dbReference type="SUPFAM" id="SSF54826">
    <property type="entry name" value="Enolase N-terminal domain-like"/>
    <property type="match status" value="1"/>
</dbReference>
<dbReference type="EMBL" id="VFOV01000001">
    <property type="protein sequence ID" value="TQL66401.1"/>
    <property type="molecule type" value="Genomic_DNA"/>
</dbReference>
<gene>
    <name evidence="3" type="ORF">FB381_0256</name>
</gene>
<dbReference type="Proteomes" id="UP000320209">
    <property type="component" value="Unassembled WGS sequence"/>
</dbReference>
<reference evidence="3 4" key="1">
    <citation type="submission" date="2019-06" db="EMBL/GenBank/DDBJ databases">
        <title>Sequencing the genomes of 1000 actinobacteria strains.</title>
        <authorList>
            <person name="Klenk H.-P."/>
        </authorList>
    </citation>
    <scope>NUCLEOTIDE SEQUENCE [LARGE SCALE GENOMIC DNA]</scope>
    <source>
        <strain evidence="3 4">DSM 25218</strain>
    </source>
</reference>
<dbReference type="NCBIfam" id="NF010624">
    <property type="entry name" value="PRK14017.1"/>
    <property type="match status" value="1"/>
</dbReference>
<dbReference type="OrthoDB" id="5168231at2"/>
<dbReference type="SUPFAM" id="SSF51604">
    <property type="entry name" value="Enolase C-terminal domain-like"/>
    <property type="match status" value="1"/>
</dbReference>
<dbReference type="PROSITE" id="PS00908">
    <property type="entry name" value="MR_MLE_1"/>
    <property type="match status" value="1"/>
</dbReference>
<feature type="domain" description="Mandelate racemase/muconate lactonizing enzyme C-terminal" evidence="2">
    <location>
        <begin position="125"/>
        <end position="230"/>
    </location>
</feature>
<evidence type="ECO:0000256" key="1">
    <source>
        <dbReference type="ARBA" id="ARBA00023239"/>
    </source>
</evidence>
<keyword evidence="4" id="KW-1185">Reference proteome</keyword>
<sequence length="387" mass="42411">MKIRDIEAFCVGPRWILVRVRTDTGLTGWGESIVPKRRRAVVGAVEDLGANLVGTPAGRIEEAWHRMRRGAFFRGGPVIATAAAAIEHALWDIKGRHLGAAVHDLIGGPVRDRIRVYAWIAGDRPGGVVEDARARIAQGFTAVKMNATEEMDHVAHAREVDAVVARVGALRDAFGTDLDIALDFHGRVHRSMVRPLLAELEQFRLLWVEEPLAPGHDDLIPEVARNAGATRIATGERLTSRWEFRRLLEHGGVDILQPDVSLTGLFELAKICHLAEAWDIPVVPHCPNGPVSLASSLQAAATALNVPMHEQSLGLHYNTGYEGLPEGEMFDYLTDPTPLTPVDGHLPVPAGPGNGIEIDESMVEARHAEWQLADPDWRHPDGRIAEW</sequence>
<dbReference type="InterPro" id="IPR013341">
    <property type="entry name" value="Mandelate_racemase_N_dom"/>
</dbReference>
<dbReference type="RefSeq" id="WP_141778610.1">
    <property type="nucleotide sequence ID" value="NZ_VFOV01000001.1"/>
</dbReference>
<proteinExistence type="predicted"/>
<evidence type="ECO:0000313" key="3">
    <source>
        <dbReference type="EMBL" id="TQL66401.1"/>
    </source>
</evidence>
<evidence type="ECO:0000313" key="4">
    <source>
        <dbReference type="Proteomes" id="UP000320209"/>
    </source>
</evidence>
<keyword evidence="1" id="KW-0456">Lyase</keyword>
<dbReference type="Gene3D" id="3.30.390.10">
    <property type="entry name" value="Enolase-like, N-terminal domain"/>
    <property type="match status" value="1"/>
</dbReference>
<dbReference type="InterPro" id="IPR029065">
    <property type="entry name" value="Enolase_C-like"/>
</dbReference>
<accession>A0A543A1C9</accession>